<sequence>MYNSGFLVFPGAHASPFFTFSAAATAFCLGIIWRQWDNMTKDLGKILSSPLLVFPGNPVTPTISPRFTLAWNLENSASSSSEVLASAMTWTLAPTPCKS</sequence>
<name>A0A7C8YD41_OPUST</name>
<reference evidence="2" key="2">
    <citation type="submission" date="2020-07" db="EMBL/GenBank/DDBJ databases">
        <authorList>
            <person name="Vera ALvarez R."/>
            <person name="Arias-Moreno D.M."/>
            <person name="Jimenez-Jacinto V."/>
            <person name="Jimenez-Bremont J.F."/>
            <person name="Swaminathan K."/>
            <person name="Moose S.P."/>
            <person name="Guerrero-Gonzalez M.L."/>
            <person name="Marino-Ramirez L."/>
            <person name="Landsman D."/>
            <person name="Rodriguez-Kessler M."/>
            <person name="Delgado-Sanchez P."/>
        </authorList>
    </citation>
    <scope>NUCLEOTIDE SEQUENCE</scope>
    <source>
        <tissue evidence="2">Cladode</tissue>
    </source>
</reference>
<keyword evidence="1" id="KW-1133">Transmembrane helix</keyword>
<evidence type="ECO:0000313" key="2">
    <source>
        <dbReference type="EMBL" id="MBA4615255.1"/>
    </source>
</evidence>
<feature type="transmembrane region" description="Helical" evidence="1">
    <location>
        <begin position="12"/>
        <end position="33"/>
    </location>
</feature>
<dbReference type="AlphaFoldDB" id="A0A7C8YD41"/>
<accession>A0A7C8YD41</accession>
<proteinExistence type="predicted"/>
<reference evidence="2" key="1">
    <citation type="journal article" date="2013" name="J. Plant Res.">
        <title>Effect of fungi and light on seed germination of three Opuntia species from semiarid lands of central Mexico.</title>
        <authorList>
            <person name="Delgado-Sanchez P."/>
            <person name="Jimenez-Bremont J.F."/>
            <person name="Guerrero-Gonzalez Mde L."/>
            <person name="Flores J."/>
        </authorList>
    </citation>
    <scope>NUCLEOTIDE SEQUENCE</scope>
    <source>
        <tissue evidence="2">Cladode</tissue>
    </source>
</reference>
<keyword evidence="1" id="KW-0812">Transmembrane</keyword>
<organism evidence="2">
    <name type="scientific">Opuntia streptacantha</name>
    <name type="common">Prickly pear cactus</name>
    <name type="synonym">Opuntia cardona</name>
    <dbReference type="NCBI Taxonomy" id="393608"/>
    <lineage>
        <taxon>Eukaryota</taxon>
        <taxon>Viridiplantae</taxon>
        <taxon>Streptophyta</taxon>
        <taxon>Embryophyta</taxon>
        <taxon>Tracheophyta</taxon>
        <taxon>Spermatophyta</taxon>
        <taxon>Magnoliopsida</taxon>
        <taxon>eudicotyledons</taxon>
        <taxon>Gunneridae</taxon>
        <taxon>Pentapetalae</taxon>
        <taxon>Caryophyllales</taxon>
        <taxon>Cactineae</taxon>
        <taxon>Cactaceae</taxon>
        <taxon>Opuntioideae</taxon>
        <taxon>Opuntia</taxon>
    </lineage>
</organism>
<dbReference type="EMBL" id="GISG01006620">
    <property type="protein sequence ID" value="MBA4615255.1"/>
    <property type="molecule type" value="Transcribed_RNA"/>
</dbReference>
<evidence type="ECO:0000256" key="1">
    <source>
        <dbReference type="SAM" id="Phobius"/>
    </source>
</evidence>
<protein>
    <submittedName>
        <fullName evidence="2">Uncharacterized protein</fullName>
    </submittedName>
</protein>
<keyword evidence="1" id="KW-0472">Membrane</keyword>